<dbReference type="AlphaFoldDB" id="A0A2T2N3L4"/>
<dbReference type="EMBL" id="KZ678151">
    <property type="protein sequence ID" value="PSN59949.1"/>
    <property type="molecule type" value="Genomic_DNA"/>
</dbReference>
<reference evidence="3 4" key="1">
    <citation type="journal article" date="2018" name="Front. Microbiol.">
        <title>Genome-Wide Analysis of Corynespora cassiicola Leaf Fall Disease Putative Effectors.</title>
        <authorList>
            <person name="Lopez D."/>
            <person name="Ribeiro S."/>
            <person name="Label P."/>
            <person name="Fumanal B."/>
            <person name="Venisse J.S."/>
            <person name="Kohler A."/>
            <person name="de Oliveira R.R."/>
            <person name="Labutti K."/>
            <person name="Lipzen A."/>
            <person name="Lail K."/>
            <person name="Bauer D."/>
            <person name="Ohm R.A."/>
            <person name="Barry K.W."/>
            <person name="Spatafora J."/>
            <person name="Grigoriev I.V."/>
            <person name="Martin F.M."/>
            <person name="Pujade-Renaud V."/>
        </authorList>
    </citation>
    <scope>NUCLEOTIDE SEQUENCE [LARGE SCALE GENOMIC DNA]</scope>
    <source>
        <strain evidence="3 4">Philippines</strain>
    </source>
</reference>
<evidence type="ECO:0000256" key="2">
    <source>
        <dbReference type="SAM" id="MobiDB-lite"/>
    </source>
</evidence>
<evidence type="ECO:0000313" key="3">
    <source>
        <dbReference type="EMBL" id="PSN59949.1"/>
    </source>
</evidence>
<dbReference type="STRING" id="1448308.A0A2T2N3L4"/>
<keyword evidence="4" id="KW-1185">Reference proteome</keyword>
<dbReference type="InterPro" id="IPR002885">
    <property type="entry name" value="PPR_rpt"/>
</dbReference>
<dbReference type="PROSITE" id="PS51375">
    <property type="entry name" value="PPR"/>
    <property type="match status" value="1"/>
</dbReference>
<feature type="repeat" description="PPR" evidence="1">
    <location>
        <begin position="467"/>
        <end position="501"/>
    </location>
</feature>
<protein>
    <recommendedName>
        <fullName evidence="5">Pentatricopeptide repeat domain-containing protein</fullName>
    </recommendedName>
</protein>
<evidence type="ECO:0000313" key="4">
    <source>
        <dbReference type="Proteomes" id="UP000240883"/>
    </source>
</evidence>
<dbReference type="Gene3D" id="1.25.40.10">
    <property type="entry name" value="Tetratricopeptide repeat domain"/>
    <property type="match status" value="1"/>
</dbReference>
<accession>A0A2T2N3L4</accession>
<dbReference type="InterPro" id="IPR011990">
    <property type="entry name" value="TPR-like_helical_dom_sf"/>
</dbReference>
<dbReference type="OrthoDB" id="5366531at2759"/>
<proteinExistence type="predicted"/>
<sequence length="853" mass="97679">MPSALDRLLASPSALRLLRAIVNAPDLPPACAPAFNCCSANPPRHHYSSNSGARKLTYSPLKWKPGQRTSFVPKNIPQPAQKLDATAATDNTLGNIDGQSPAAIWAKSLQLSERIHGKPGVREVWYARQGYNLPTDDTQDAAYLWRTFLEHPDLVVPVIDHAAKVLAETGQIHPRLYELCMTYWLPRVKTARFKERVLNWHHRFLFKLKLRKLPLCQIATLAGRYFTPYSYDVFKEIYRTSNEKDLYNMVVPRLCDEGRIAEAREWHALFLARRDIPSDAMSPHSLLSAQTPIHTEDHSEPLGPDLAIRTVKPKFNEELLKRLRGQEVAPVRFNDTFCAKMFATRAFPPESVIQGLAMLGVNELGPQALRTMALRTEPLQDLPKNLDVLKSAGIALKGCVFSVALEKFARDGNWTLVRSILDSDQHPDVFGDEDIQKQLLNFYLRERDWTQARRTLAVLSLFHRDANGEAWNLLLQAHVRARNFDQMMQVLQEMRTNRVLVVTESILMVKGLLSPRKPRHRPASPNQERFDDLRFVARTFIHMLELGVAQIPVDAWREILRRFGMTGRLRELKRLIYWLLCWYAPRNGGKFDHLPKSPFLDFATERLRATDSHGIKYFNIPGTKPQTSKIHPIRQLFPGSFQQGLIVWGFRAGILPLATREQHILAPIPAKRHYRRRWLQQGLLGRLSWTVGLRIVVQLRDLGVHVHRDTVIKALQSQFIVLFSPRQSRIKQNNLVKVSNTEEYVHYARRANEIWGEQLFALPETTQQWQVPNFVWHPSLDRRIRTRGHVRLSEILGPGWKGQDGEVGTESEHRHRGVDADCVYEEVNNPFDAPTHLESGISPRNGPAGFKCA</sequence>
<evidence type="ECO:0008006" key="5">
    <source>
        <dbReference type="Google" id="ProtNLM"/>
    </source>
</evidence>
<gene>
    <name evidence="3" type="ORF">BS50DRAFT_579477</name>
</gene>
<feature type="region of interest" description="Disordered" evidence="2">
    <location>
        <begin position="834"/>
        <end position="853"/>
    </location>
</feature>
<evidence type="ECO:0000256" key="1">
    <source>
        <dbReference type="PROSITE-ProRule" id="PRU00708"/>
    </source>
</evidence>
<organism evidence="3 4">
    <name type="scientific">Corynespora cassiicola Philippines</name>
    <dbReference type="NCBI Taxonomy" id="1448308"/>
    <lineage>
        <taxon>Eukaryota</taxon>
        <taxon>Fungi</taxon>
        <taxon>Dikarya</taxon>
        <taxon>Ascomycota</taxon>
        <taxon>Pezizomycotina</taxon>
        <taxon>Dothideomycetes</taxon>
        <taxon>Pleosporomycetidae</taxon>
        <taxon>Pleosporales</taxon>
        <taxon>Corynesporascaceae</taxon>
        <taxon>Corynespora</taxon>
    </lineage>
</organism>
<dbReference type="NCBIfam" id="TIGR00756">
    <property type="entry name" value="PPR"/>
    <property type="match status" value="1"/>
</dbReference>
<dbReference type="Proteomes" id="UP000240883">
    <property type="component" value="Unassembled WGS sequence"/>
</dbReference>
<name>A0A2T2N3L4_CORCC</name>